<dbReference type="OrthoDB" id="5970259at2759"/>
<protein>
    <submittedName>
        <fullName evidence="3">Uncharacterized protein</fullName>
    </submittedName>
</protein>
<feature type="compositionally biased region" description="Basic and acidic residues" evidence="1">
    <location>
        <begin position="59"/>
        <end position="72"/>
    </location>
</feature>
<feature type="transmembrane region" description="Helical" evidence="2">
    <location>
        <begin position="12"/>
        <end position="33"/>
    </location>
</feature>
<keyword evidence="2" id="KW-0812">Transmembrane</keyword>
<evidence type="ECO:0000256" key="1">
    <source>
        <dbReference type="SAM" id="MobiDB-lite"/>
    </source>
</evidence>
<evidence type="ECO:0000313" key="3">
    <source>
        <dbReference type="EMBL" id="PFX19661.1"/>
    </source>
</evidence>
<accession>A0A2B4RPX1</accession>
<comment type="caution">
    <text evidence="3">The sequence shown here is derived from an EMBL/GenBank/DDBJ whole genome shotgun (WGS) entry which is preliminary data.</text>
</comment>
<keyword evidence="2" id="KW-0472">Membrane</keyword>
<feature type="region of interest" description="Disordered" evidence="1">
    <location>
        <begin position="59"/>
        <end position="174"/>
    </location>
</feature>
<reference evidence="4" key="1">
    <citation type="journal article" date="2017" name="bioRxiv">
        <title>Comparative analysis of the genomes of Stylophora pistillata and Acropora digitifera provides evidence for extensive differences between species of corals.</title>
        <authorList>
            <person name="Voolstra C.R."/>
            <person name="Li Y."/>
            <person name="Liew Y.J."/>
            <person name="Baumgarten S."/>
            <person name="Zoccola D."/>
            <person name="Flot J.-F."/>
            <person name="Tambutte S."/>
            <person name="Allemand D."/>
            <person name="Aranda M."/>
        </authorList>
    </citation>
    <scope>NUCLEOTIDE SEQUENCE [LARGE SCALE GENOMIC DNA]</scope>
</reference>
<dbReference type="EMBL" id="LSMT01000349">
    <property type="protein sequence ID" value="PFX19661.1"/>
    <property type="molecule type" value="Genomic_DNA"/>
</dbReference>
<dbReference type="AlphaFoldDB" id="A0A2B4RPX1"/>
<keyword evidence="2" id="KW-1133">Transmembrane helix</keyword>
<organism evidence="3 4">
    <name type="scientific">Stylophora pistillata</name>
    <name type="common">Smooth cauliflower coral</name>
    <dbReference type="NCBI Taxonomy" id="50429"/>
    <lineage>
        <taxon>Eukaryota</taxon>
        <taxon>Metazoa</taxon>
        <taxon>Cnidaria</taxon>
        <taxon>Anthozoa</taxon>
        <taxon>Hexacorallia</taxon>
        <taxon>Scleractinia</taxon>
        <taxon>Astrocoeniina</taxon>
        <taxon>Pocilloporidae</taxon>
        <taxon>Stylophora</taxon>
    </lineage>
</organism>
<feature type="compositionally biased region" description="Basic and acidic residues" evidence="1">
    <location>
        <begin position="151"/>
        <end position="163"/>
    </location>
</feature>
<name>A0A2B4RPX1_STYPI</name>
<proteinExistence type="predicted"/>
<evidence type="ECO:0000313" key="4">
    <source>
        <dbReference type="Proteomes" id="UP000225706"/>
    </source>
</evidence>
<keyword evidence="4" id="KW-1185">Reference proteome</keyword>
<sequence>MNVFGLPLSLNQSVLCNLFSIYINKLAIGFYVFPGTIMFRTKRRVSAITYGKDITTRGRDLNSSARDREKPVGNEIVASGGTTYDKEDKPQEDSDCSDTEPAVAVRRAPAMIPEQEPQGGKELVNGSAPQKLHRGFSEHEIGKANSAFENDGEHSALHHENWKGKPRISFSRQP</sequence>
<dbReference type="Proteomes" id="UP000225706">
    <property type="component" value="Unassembled WGS sequence"/>
</dbReference>
<evidence type="ECO:0000256" key="2">
    <source>
        <dbReference type="SAM" id="Phobius"/>
    </source>
</evidence>
<gene>
    <name evidence="3" type="ORF">AWC38_SpisGene15903</name>
</gene>